<evidence type="ECO:0000313" key="2">
    <source>
        <dbReference type="EMBL" id="GMI23769.1"/>
    </source>
</evidence>
<keyword evidence="3" id="KW-1185">Reference proteome</keyword>
<dbReference type="InterPro" id="IPR036770">
    <property type="entry name" value="Ankyrin_rpt-contain_sf"/>
</dbReference>
<accession>A0ABQ6MCP4</accession>
<sequence>MAPSVVSLESLFQRASSLAPSLSPPASALPSLYGLYKLASPSEAPFRAEYGAAARAGRTPSVFSPTARGKYLGITGAYDSLLAQLAGLAGPLPDSPGDSPVSSEDEHVACLAKAMYVKLCDSFLPPDEASDPAGSDPAGSDPAGSDFAAPPTVTDPFAPAATLRAVASLRIVRERLLAASGGGNGLMDTAVSVPVRDDAAEVAHLARSNPPPPAADDDPARPPPPPSGSSHLTAETLHSITSLPASSLPSLLPPPPSLPSLVDPLTGSNALHFLASDPEHLPSLLALAAHVGDPALLREMVGARDSNGTTPFLACLLSGERQMVVLLAAYADVGVRDDDGEGWREYAEDGGIRELCEMMEREKAEEGRE</sequence>
<proteinExistence type="predicted"/>
<feature type="region of interest" description="Disordered" evidence="1">
    <location>
        <begin position="206"/>
        <end position="232"/>
    </location>
</feature>
<protein>
    <recommendedName>
        <fullName evidence="4">Ankyrin repeat-containing domain protein</fullName>
    </recommendedName>
</protein>
<feature type="region of interest" description="Disordered" evidence="1">
    <location>
        <begin position="127"/>
        <end position="153"/>
    </location>
</feature>
<evidence type="ECO:0000313" key="3">
    <source>
        <dbReference type="Proteomes" id="UP001165060"/>
    </source>
</evidence>
<evidence type="ECO:0008006" key="4">
    <source>
        <dbReference type="Google" id="ProtNLM"/>
    </source>
</evidence>
<reference evidence="2 3" key="1">
    <citation type="journal article" date="2023" name="Commun. Biol.">
        <title>Genome analysis of Parmales, the sister group of diatoms, reveals the evolutionary specialization of diatoms from phago-mixotrophs to photoautotrophs.</title>
        <authorList>
            <person name="Ban H."/>
            <person name="Sato S."/>
            <person name="Yoshikawa S."/>
            <person name="Yamada K."/>
            <person name="Nakamura Y."/>
            <person name="Ichinomiya M."/>
            <person name="Sato N."/>
            <person name="Blanc-Mathieu R."/>
            <person name="Endo H."/>
            <person name="Kuwata A."/>
            <person name="Ogata H."/>
        </authorList>
    </citation>
    <scope>NUCLEOTIDE SEQUENCE [LARGE SCALE GENOMIC DNA]</scope>
</reference>
<evidence type="ECO:0000256" key="1">
    <source>
        <dbReference type="SAM" id="MobiDB-lite"/>
    </source>
</evidence>
<dbReference type="Proteomes" id="UP001165060">
    <property type="component" value="Unassembled WGS sequence"/>
</dbReference>
<dbReference type="Gene3D" id="1.25.40.20">
    <property type="entry name" value="Ankyrin repeat-containing domain"/>
    <property type="match status" value="1"/>
</dbReference>
<dbReference type="SUPFAM" id="SSF48403">
    <property type="entry name" value="Ankyrin repeat"/>
    <property type="match status" value="1"/>
</dbReference>
<dbReference type="EMBL" id="BRYB01000137">
    <property type="protein sequence ID" value="GMI23769.1"/>
    <property type="molecule type" value="Genomic_DNA"/>
</dbReference>
<comment type="caution">
    <text evidence="2">The sequence shown here is derived from an EMBL/GenBank/DDBJ whole genome shotgun (WGS) entry which is preliminary data.</text>
</comment>
<name>A0ABQ6MCP4_9STRA</name>
<gene>
    <name evidence="2" type="ORF">TeGR_g12170</name>
</gene>
<organism evidence="2 3">
    <name type="scientific">Tetraparma gracilis</name>
    <dbReference type="NCBI Taxonomy" id="2962635"/>
    <lineage>
        <taxon>Eukaryota</taxon>
        <taxon>Sar</taxon>
        <taxon>Stramenopiles</taxon>
        <taxon>Ochrophyta</taxon>
        <taxon>Bolidophyceae</taxon>
        <taxon>Parmales</taxon>
        <taxon>Triparmaceae</taxon>
        <taxon>Tetraparma</taxon>
    </lineage>
</organism>